<dbReference type="PANTHER" id="PTHR46707">
    <property type="entry name" value="PROTEIN CBG07468"/>
    <property type="match status" value="1"/>
</dbReference>
<reference evidence="2" key="2">
    <citation type="submission" date="2022-06" db="UniProtKB">
        <authorList>
            <consortium name="EnsemblMetazoa"/>
        </authorList>
    </citation>
    <scope>IDENTIFICATION</scope>
    <source>
        <strain evidence="2">PS312</strain>
    </source>
</reference>
<name>A0A2A6CJT7_PRIPA</name>
<dbReference type="Proteomes" id="UP000005239">
    <property type="component" value="Unassembled WGS sequence"/>
</dbReference>
<dbReference type="OrthoDB" id="5874673at2759"/>
<keyword evidence="3" id="KW-1185">Reference proteome</keyword>
<accession>A0A2A6CJT7</accession>
<evidence type="ECO:0000313" key="3">
    <source>
        <dbReference type="Proteomes" id="UP000005239"/>
    </source>
</evidence>
<sequence>MTFLPLLIGILSLASVIEAQCAASDSPTCPTWVANGFCSNPFYAKSALQKFCPKACLNSGCPSTCTTPLAKGFVSIGIKDCGVGYEVDSTGTKCCPIVDYMNPIWNYGPAMSGYCPLGSIIVNIPGGTPTGDCISLDSIPGICAVAVQDAWCDNGACRSGFTCFKKAGICCPSA</sequence>
<dbReference type="PANTHER" id="PTHR46707:SF1">
    <property type="entry name" value="COEXPRESSED WITH POLYCYSTINS-RELATED"/>
    <property type="match status" value="1"/>
</dbReference>
<proteinExistence type="predicted"/>
<dbReference type="PROSITE" id="PS51670">
    <property type="entry name" value="SHKT"/>
    <property type="match status" value="1"/>
</dbReference>
<evidence type="ECO:0000256" key="1">
    <source>
        <dbReference type="PROSITE-ProRule" id="PRU01005"/>
    </source>
</evidence>
<dbReference type="InterPro" id="IPR003582">
    <property type="entry name" value="ShKT_dom"/>
</dbReference>
<dbReference type="EnsemblMetazoa" id="PPA06635.1">
    <property type="protein sequence ID" value="PPA06635.1"/>
    <property type="gene ID" value="WBGene00096189"/>
</dbReference>
<dbReference type="AlphaFoldDB" id="A0A2A6CJT7"/>
<organism evidence="2 3">
    <name type="scientific">Pristionchus pacificus</name>
    <name type="common">Parasitic nematode worm</name>
    <dbReference type="NCBI Taxonomy" id="54126"/>
    <lineage>
        <taxon>Eukaryota</taxon>
        <taxon>Metazoa</taxon>
        <taxon>Ecdysozoa</taxon>
        <taxon>Nematoda</taxon>
        <taxon>Chromadorea</taxon>
        <taxon>Rhabditida</taxon>
        <taxon>Rhabditina</taxon>
        <taxon>Diplogasteromorpha</taxon>
        <taxon>Diplogasteroidea</taxon>
        <taxon>Neodiplogasteridae</taxon>
        <taxon>Pristionchus</taxon>
    </lineage>
</organism>
<gene>
    <name evidence="2" type="primary">WBGene00096189</name>
</gene>
<evidence type="ECO:0000313" key="2">
    <source>
        <dbReference type="EnsemblMetazoa" id="PPA06635.1"/>
    </source>
</evidence>
<accession>A0A8R1Y656</accession>
<comment type="caution">
    <text evidence="1">Lacks conserved residue(s) required for the propagation of feature annotation.</text>
</comment>
<protein>
    <submittedName>
        <fullName evidence="2">ShK domain-containing protein</fullName>
    </submittedName>
</protein>
<reference evidence="3" key="1">
    <citation type="journal article" date="2008" name="Nat. Genet.">
        <title>The Pristionchus pacificus genome provides a unique perspective on nematode lifestyle and parasitism.</title>
        <authorList>
            <person name="Dieterich C."/>
            <person name="Clifton S.W."/>
            <person name="Schuster L.N."/>
            <person name="Chinwalla A."/>
            <person name="Delehaunty K."/>
            <person name="Dinkelacker I."/>
            <person name="Fulton L."/>
            <person name="Fulton R."/>
            <person name="Godfrey J."/>
            <person name="Minx P."/>
            <person name="Mitreva M."/>
            <person name="Roeseler W."/>
            <person name="Tian H."/>
            <person name="Witte H."/>
            <person name="Yang S.P."/>
            <person name="Wilson R.K."/>
            <person name="Sommer R.J."/>
        </authorList>
    </citation>
    <scope>NUCLEOTIDE SEQUENCE [LARGE SCALE GENOMIC DNA]</scope>
    <source>
        <strain evidence="3">PS312</strain>
    </source>
</reference>